<dbReference type="NCBIfam" id="TIGR00674">
    <property type="entry name" value="dapA"/>
    <property type="match status" value="1"/>
</dbReference>
<feature type="active site" description="Schiff-base intermediate with substrate" evidence="12 14">
    <location>
        <position position="167"/>
    </location>
</feature>
<comment type="similarity">
    <text evidence="3 12 13">Belongs to the DapA family.</text>
</comment>
<dbReference type="CDD" id="cd00950">
    <property type="entry name" value="DHDPS"/>
    <property type="match status" value="1"/>
</dbReference>
<dbReference type="Pfam" id="PF00701">
    <property type="entry name" value="DHDPS"/>
    <property type="match status" value="1"/>
</dbReference>
<evidence type="ECO:0000256" key="13">
    <source>
        <dbReference type="PIRNR" id="PIRNR001365"/>
    </source>
</evidence>
<evidence type="ECO:0000256" key="6">
    <source>
        <dbReference type="ARBA" id="ARBA00022605"/>
    </source>
</evidence>
<evidence type="ECO:0000256" key="16">
    <source>
        <dbReference type="PIRSR" id="PIRSR001365-3"/>
    </source>
</evidence>
<feature type="site" description="L-lysine inhibitor binding" evidence="16">
    <location>
        <position position="111"/>
    </location>
</feature>
<dbReference type="InterPro" id="IPR020624">
    <property type="entry name" value="Schiff_base-form_aldolases_CS"/>
</dbReference>
<keyword evidence="10 12" id="KW-0704">Schiff base</keyword>
<evidence type="ECO:0000256" key="7">
    <source>
        <dbReference type="ARBA" id="ARBA00022915"/>
    </source>
</evidence>
<keyword evidence="9 12" id="KW-0456">Lyase</keyword>
<dbReference type="PIRSF" id="PIRSF001365">
    <property type="entry name" value="DHDPS"/>
    <property type="match status" value="1"/>
</dbReference>
<comment type="pathway">
    <text evidence="2 12">Amino-acid biosynthesis; L-lysine biosynthesis via DAP pathway; (S)-tetrahydrodipicolinate from L-aspartate: step 3/4.</text>
</comment>
<comment type="function">
    <text evidence="1 12">Catalyzes the condensation of (S)-aspartate-beta-semialdehyde [(S)-ASA] and pyruvate to 4-hydroxy-tetrahydrodipicolinate (HTPA).</text>
</comment>
<evidence type="ECO:0000256" key="14">
    <source>
        <dbReference type="PIRSR" id="PIRSR001365-1"/>
    </source>
</evidence>
<feature type="active site" description="Proton donor/acceptor" evidence="12 14">
    <location>
        <position position="138"/>
    </location>
</feature>
<comment type="caution">
    <text evidence="12">Was originally thought to be a dihydrodipicolinate synthase (DHDPS), catalyzing the condensation of (S)-aspartate-beta-semialdehyde [(S)-ASA] and pyruvate to dihydrodipicolinate (DHDP). However, it was shown in E.coli that the product of the enzymatic reaction is not dihydrodipicolinate but in fact (4S)-4-hydroxy-2,3,4,5-tetrahydro-(2S)-dipicolinic acid (HTPA), and that the consecutive dehydration reaction leading to DHDP is not spontaneous but catalyzed by DapB.</text>
</comment>
<feature type="binding site" evidence="12 15">
    <location>
        <position position="50"/>
    </location>
    <ligand>
        <name>pyruvate</name>
        <dbReference type="ChEBI" id="CHEBI:15361"/>
    </ligand>
</feature>
<dbReference type="EC" id="4.3.3.7" evidence="4 12"/>
<gene>
    <name evidence="12" type="primary">dapA</name>
    <name evidence="17" type="ORF">ENO59_02930</name>
</gene>
<dbReference type="PANTHER" id="PTHR12128:SF66">
    <property type="entry name" value="4-HYDROXY-2-OXOGLUTARATE ALDOLASE, MITOCHONDRIAL"/>
    <property type="match status" value="1"/>
</dbReference>
<feature type="binding site" evidence="12 15">
    <location>
        <position position="209"/>
    </location>
    <ligand>
        <name>pyruvate</name>
        <dbReference type="ChEBI" id="CHEBI:15361"/>
    </ligand>
</feature>
<evidence type="ECO:0000256" key="2">
    <source>
        <dbReference type="ARBA" id="ARBA00005120"/>
    </source>
</evidence>
<feature type="site" description="Part of a proton relay during catalysis" evidence="12">
    <location>
        <position position="49"/>
    </location>
</feature>
<evidence type="ECO:0000256" key="9">
    <source>
        <dbReference type="ARBA" id="ARBA00023239"/>
    </source>
</evidence>
<dbReference type="PRINTS" id="PR00146">
    <property type="entry name" value="DHPICSNTHASE"/>
</dbReference>
<proteinExistence type="inferred from homology"/>
<dbReference type="GO" id="GO:0019877">
    <property type="term" value="P:diaminopimelate biosynthetic process"/>
    <property type="evidence" value="ECO:0007669"/>
    <property type="project" value="UniProtKB-UniRule"/>
</dbReference>
<comment type="subunit">
    <text evidence="12">Homotetramer; dimer of dimers.</text>
</comment>
<dbReference type="PROSITE" id="PS00665">
    <property type="entry name" value="DHDPS_1"/>
    <property type="match status" value="1"/>
</dbReference>
<comment type="caution">
    <text evidence="17">The sequence shown here is derived from an EMBL/GenBank/DDBJ whole genome shotgun (WGS) entry which is preliminary data.</text>
</comment>
<evidence type="ECO:0000256" key="5">
    <source>
        <dbReference type="ARBA" id="ARBA00022490"/>
    </source>
</evidence>
<comment type="catalytic activity">
    <reaction evidence="11 12">
        <text>L-aspartate 4-semialdehyde + pyruvate = (2S,4S)-4-hydroxy-2,3,4,5-tetrahydrodipicolinate + H2O + H(+)</text>
        <dbReference type="Rhea" id="RHEA:34171"/>
        <dbReference type="ChEBI" id="CHEBI:15361"/>
        <dbReference type="ChEBI" id="CHEBI:15377"/>
        <dbReference type="ChEBI" id="CHEBI:15378"/>
        <dbReference type="ChEBI" id="CHEBI:67139"/>
        <dbReference type="ChEBI" id="CHEBI:537519"/>
        <dbReference type="EC" id="4.3.3.7"/>
    </reaction>
</comment>
<dbReference type="AlphaFoldDB" id="A0A7V2AZD2"/>
<evidence type="ECO:0000256" key="1">
    <source>
        <dbReference type="ARBA" id="ARBA00003294"/>
    </source>
</evidence>
<dbReference type="InterPro" id="IPR005263">
    <property type="entry name" value="DapA"/>
</dbReference>
<dbReference type="PROSITE" id="PS00666">
    <property type="entry name" value="DHDPS_2"/>
    <property type="match status" value="1"/>
</dbReference>
<protein>
    <recommendedName>
        <fullName evidence="4 12">4-hydroxy-tetrahydrodipicolinate synthase</fullName>
        <shortName evidence="12">HTPA synthase</shortName>
        <ecNumber evidence="4 12">4.3.3.7</ecNumber>
    </recommendedName>
</protein>
<feature type="site" description="L-lysine inhibitor binding; via carbonyl oxygen" evidence="16">
    <location>
        <position position="54"/>
    </location>
</feature>
<evidence type="ECO:0000256" key="8">
    <source>
        <dbReference type="ARBA" id="ARBA00023154"/>
    </source>
</evidence>
<dbReference type="EMBL" id="DSGB01000003">
    <property type="protein sequence ID" value="HER95459.1"/>
    <property type="molecule type" value="Genomic_DNA"/>
</dbReference>
<keyword evidence="8 12" id="KW-0457">Lysine biosynthesis</keyword>
<sequence>MATQPLFRGTAPALVTPFTTDGKVDEAALLRLIDRQIEGGVDALVVLGTTGENATIWPDERRRIVDLTLEHVNGRVPVIIGTGNNSTSESLVFSREAARSGANGLLIVGPYYNKPPQAGFRAHVAAIAEAVDTPIILYNVPGRTGFNMTAETVLRLAEEIPTVVGIKEASGNLAQISDILAHRPPKLAVYAGDDEMTLPLLALGADGVISVVCNALPERFSALVRAGLKGDFEQARRIHFELLAAMRACFYDTNPIPIKAVLHAMGLIEETVRLPLVPLDEATRRRVLEAFEAFLTPA</sequence>
<organism evidence="17">
    <name type="scientific">Rhodothermus marinus</name>
    <name type="common">Rhodothermus obamensis</name>
    <dbReference type="NCBI Taxonomy" id="29549"/>
    <lineage>
        <taxon>Bacteria</taxon>
        <taxon>Pseudomonadati</taxon>
        <taxon>Rhodothermota</taxon>
        <taxon>Rhodothermia</taxon>
        <taxon>Rhodothermales</taxon>
        <taxon>Rhodothermaceae</taxon>
        <taxon>Rhodothermus</taxon>
    </lineage>
</organism>
<keyword evidence="7 12" id="KW-0220">Diaminopimelate biosynthesis</keyword>
<feature type="site" description="Part of a proton relay during catalysis" evidence="12 16">
    <location>
        <position position="112"/>
    </location>
</feature>
<accession>A0A7V2AZD2</accession>
<dbReference type="UniPathway" id="UPA00034">
    <property type="reaction ID" value="UER00017"/>
</dbReference>
<dbReference type="GO" id="GO:0009089">
    <property type="term" value="P:lysine biosynthetic process via diaminopimelate"/>
    <property type="evidence" value="ECO:0007669"/>
    <property type="project" value="UniProtKB-UniRule"/>
</dbReference>
<evidence type="ECO:0000256" key="15">
    <source>
        <dbReference type="PIRSR" id="PIRSR001365-2"/>
    </source>
</evidence>
<feature type="site" description="L-lysine inhibitor binding; via carbonyl oxygen" evidence="16">
    <location>
        <position position="49"/>
    </location>
</feature>
<feature type="site" description="L-lysine inhibitor binding" evidence="16">
    <location>
        <position position="85"/>
    </location>
</feature>
<dbReference type="PANTHER" id="PTHR12128">
    <property type="entry name" value="DIHYDRODIPICOLINATE SYNTHASE"/>
    <property type="match status" value="1"/>
</dbReference>
<dbReference type="InterPro" id="IPR002220">
    <property type="entry name" value="DapA-like"/>
</dbReference>
<dbReference type="GO" id="GO:0005829">
    <property type="term" value="C:cytosol"/>
    <property type="evidence" value="ECO:0007669"/>
    <property type="project" value="TreeGrafter"/>
</dbReference>
<feature type="site" description="L-lysine inhibitor binding" evidence="16">
    <location>
        <position position="89"/>
    </location>
</feature>
<dbReference type="InterPro" id="IPR013785">
    <property type="entry name" value="Aldolase_TIM"/>
</dbReference>
<dbReference type="HAMAP" id="MF_00418">
    <property type="entry name" value="DapA"/>
    <property type="match status" value="1"/>
</dbReference>
<dbReference type="SMART" id="SM01130">
    <property type="entry name" value="DHDPS"/>
    <property type="match status" value="1"/>
</dbReference>
<dbReference type="InterPro" id="IPR020625">
    <property type="entry name" value="Schiff_base-form_aldolases_AS"/>
</dbReference>
<reference evidence="17" key="1">
    <citation type="journal article" date="2020" name="mSystems">
        <title>Genome- and Community-Level Interaction Insights into Carbon Utilization and Element Cycling Functions of Hydrothermarchaeota in Hydrothermal Sediment.</title>
        <authorList>
            <person name="Zhou Z."/>
            <person name="Liu Y."/>
            <person name="Xu W."/>
            <person name="Pan J."/>
            <person name="Luo Z.H."/>
            <person name="Li M."/>
        </authorList>
    </citation>
    <scope>NUCLEOTIDE SEQUENCE [LARGE SCALE GENOMIC DNA]</scope>
    <source>
        <strain evidence="17">SpSt-143</strain>
    </source>
</reference>
<name>A0A7V2AZD2_RHOMR</name>
<evidence type="ECO:0000256" key="10">
    <source>
        <dbReference type="ARBA" id="ARBA00023270"/>
    </source>
</evidence>
<evidence type="ECO:0000256" key="4">
    <source>
        <dbReference type="ARBA" id="ARBA00012086"/>
    </source>
</evidence>
<evidence type="ECO:0000256" key="11">
    <source>
        <dbReference type="ARBA" id="ARBA00047836"/>
    </source>
</evidence>
<dbReference type="SUPFAM" id="SSF51569">
    <property type="entry name" value="Aldolase"/>
    <property type="match status" value="1"/>
</dbReference>
<keyword evidence="5 12" id="KW-0963">Cytoplasm</keyword>
<dbReference type="GO" id="GO:0008840">
    <property type="term" value="F:4-hydroxy-tetrahydrodipicolinate synthase activity"/>
    <property type="evidence" value="ECO:0007669"/>
    <property type="project" value="UniProtKB-UniRule"/>
</dbReference>
<evidence type="ECO:0000313" key="17">
    <source>
        <dbReference type="EMBL" id="HER95459.1"/>
    </source>
</evidence>
<evidence type="ECO:0000256" key="12">
    <source>
        <dbReference type="HAMAP-Rule" id="MF_00418"/>
    </source>
</evidence>
<evidence type="ECO:0000256" key="3">
    <source>
        <dbReference type="ARBA" id="ARBA00007592"/>
    </source>
</evidence>
<keyword evidence="6 12" id="KW-0028">Amino-acid biosynthesis</keyword>
<comment type="subcellular location">
    <subcellularLocation>
        <location evidence="12">Cytoplasm</location>
    </subcellularLocation>
</comment>
<dbReference type="Gene3D" id="3.20.20.70">
    <property type="entry name" value="Aldolase class I"/>
    <property type="match status" value="1"/>
</dbReference>